<dbReference type="RefSeq" id="XP_034014689.1">
    <property type="nucleotide sequence ID" value="XM_034158000.1"/>
</dbReference>
<dbReference type="SFLD" id="SFLDS00005">
    <property type="entry name" value="Isoprenoid_Synthase_Type_I"/>
    <property type="match status" value="1"/>
</dbReference>
<gene>
    <name evidence="5" type="ORF">DIURU_000506</name>
</gene>
<dbReference type="PROSITE" id="PS00444">
    <property type="entry name" value="POLYPRENYL_SYNTHASE_2"/>
    <property type="match status" value="1"/>
</dbReference>
<proteinExistence type="inferred from homology"/>
<comment type="caution">
    <text evidence="5">The sequence shown here is derived from an EMBL/GenBank/DDBJ whole genome shotgun (WGS) entry which is preliminary data.</text>
</comment>
<dbReference type="GO" id="GO:0046872">
    <property type="term" value="F:metal ion binding"/>
    <property type="evidence" value="ECO:0007669"/>
    <property type="project" value="UniProtKB-KW"/>
</dbReference>
<organism evidence="5 6">
    <name type="scientific">Diutina rugosa</name>
    <name type="common">Yeast</name>
    <name type="synonym">Candida rugosa</name>
    <dbReference type="NCBI Taxonomy" id="5481"/>
    <lineage>
        <taxon>Eukaryota</taxon>
        <taxon>Fungi</taxon>
        <taxon>Dikarya</taxon>
        <taxon>Ascomycota</taxon>
        <taxon>Saccharomycotina</taxon>
        <taxon>Pichiomycetes</taxon>
        <taxon>Debaryomycetaceae</taxon>
        <taxon>Diutina</taxon>
    </lineage>
</organism>
<keyword evidence="6" id="KW-1185">Reference proteome</keyword>
<dbReference type="Pfam" id="PF00348">
    <property type="entry name" value="polyprenyl_synt"/>
    <property type="match status" value="1"/>
</dbReference>
<sequence length="352" mass="39560">MDTPRHTPEPDDRGPRPDIDAIINTTTRYQPQLSDPLVAPYRHVSSSASNNQNVRTRFLQAFNVIYAIDSSQVLAEIGTIIQMFHDSSLLIDDIEDDSVYRRGKLAAHRQYGMPLTLNCGNLMYFVALQRAQDQLLQLVKDAGGAGDPQALKLRINDIIIGEMLNLHRGQGLDIYWRDNLHQLRQQLPSIDDYLEMVKHKTGGLFRLSLQLMALVSSQFNDDLMAIANLLGVIYQIRDDYMNVNSQQYADSKGMAGEDLLEGKLSLPILWCLQHADASPVHDILFQYTSASDRRKHMHLVGAACDYLASCGAMDFTASLMVEYRDKVLDLLQSYLTVSGSKLESIILALTQM</sequence>
<evidence type="ECO:0000256" key="1">
    <source>
        <dbReference type="ARBA" id="ARBA00022679"/>
    </source>
</evidence>
<evidence type="ECO:0000256" key="2">
    <source>
        <dbReference type="ARBA" id="ARBA00022723"/>
    </source>
</evidence>
<dbReference type="GO" id="GO:0008299">
    <property type="term" value="P:isoprenoid biosynthetic process"/>
    <property type="evidence" value="ECO:0007669"/>
    <property type="project" value="InterPro"/>
</dbReference>
<reference evidence="5 6" key="1">
    <citation type="submission" date="2019-07" db="EMBL/GenBank/DDBJ databases">
        <title>Genome assembly of two rare yeast pathogens: Diutina rugosa and Trichomonascus ciferrii.</title>
        <authorList>
            <person name="Mixao V."/>
            <person name="Saus E."/>
            <person name="Hansen A."/>
            <person name="Lass-Flor C."/>
            <person name="Gabaldon T."/>
        </authorList>
    </citation>
    <scope>NUCLEOTIDE SEQUENCE [LARGE SCALE GENOMIC DNA]</scope>
    <source>
        <strain evidence="5 6">CBS 613</strain>
    </source>
</reference>
<dbReference type="EMBL" id="SWFT01000020">
    <property type="protein sequence ID" value="KAA8907580.1"/>
    <property type="molecule type" value="Genomic_DNA"/>
</dbReference>
<dbReference type="AlphaFoldDB" id="A0A642UXW9"/>
<keyword evidence="1 4" id="KW-0808">Transferase</keyword>
<evidence type="ECO:0000313" key="5">
    <source>
        <dbReference type="EMBL" id="KAA8907580.1"/>
    </source>
</evidence>
<dbReference type="GO" id="GO:0004659">
    <property type="term" value="F:prenyltransferase activity"/>
    <property type="evidence" value="ECO:0007669"/>
    <property type="project" value="InterPro"/>
</dbReference>
<dbReference type="OrthoDB" id="6921389at2759"/>
<protein>
    <submittedName>
        <fullName evidence="5">Uncharacterized protein</fullName>
    </submittedName>
</protein>
<comment type="similarity">
    <text evidence="4">Belongs to the FPP/GGPP synthase family.</text>
</comment>
<evidence type="ECO:0000313" key="6">
    <source>
        <dbReference type="Proteomes" id="UP000449547"/>
    </source>
</evidence>
<accession>A0A642UXW9</accession>
<dbReference type="SUPFAM" id="SSF48576">
    <property type="entry name" value="Terpenoid synthases"/>
    <property type="match status" value="1"/>
</dbReference>
<evidence type="ECO:0000256" key="4">
    <source>
        <dbReference type="RuleBase" id="RU004466"/>
    </source>
</evidence>
<dbReference type="InterPro" id="IPR008949">
    <property type="entry name" value="Isoprenoid_synthase_dom_sf"/>
</dbReference>
<dbReference type="GeneID" id="54779159"/>
<dbReference type="PANTHER" id="PTHR12001:SF44">
    <property type="entry name" value="GERANYLGERANYL PYROPHOSPHATE SYNTHASE"/>
    <property type="match status" value="1"/>
</dbReference>
<name>A0A642UXW9_DIURU</name>
<evidence type="ECO:0000256" key="3">
    <source>
        <dbReference type="ARBA" id="ARBA00022842"/>
    </source>
</evidence>
<dbReference type="Gene3D" id="1.10.600.10">
    <property type="entry name" value="Farnesyl Diphosphate Synthase"/>
    <property type="match status" value="1"/>
</dbReference>
<dbReference type="Proteomes" id="UP000449547">
    <property type="component" value="Unassembled WGS sequence"/>
</dbReference>
<dbReference type="PANTHER" id="PTHR12001">
    <property type="entry name" value="GERANYLGERANYL PYROPHOSPHATE SYNTHASE"/>
    <property type="match status" value="1"/>
</dbReference>
<dbReference type="VEuPathDB" id="FungiDB:DIURU_000506"/>
<dbReference type="InterPro" id="IPR033749">
    <property type="entry name" value="Polyprenyl_synt_CS"/>
</dbReference>
<dbReference type="InterPro" id="IPR000092">
    <property type="entry name" value="Polyprenyl_synt"/>
</dbReference>
<keyword evidence="2" id="KW-0479">Metal-binding</keyword>
<dbReference type="PROSITE" id="PS00723">
    <property type="entry name" value="POLYPRENYL_SYNTHASE_1"/>
    <property type="match status" value="1"/>
</dbReference>
<keyword evidence="3" id="KW-0460">Magnesium</keyword>